<dbReference type="InterPro" id="IPR005174">
    <property type="entry name" value="KIB1-4_b-propeller"/>
</dbReference>
<gene>
    <name evidence="3" type="ORF">CASFOL_001138</name>
</gene>
<evidence type="ECO:0000259" key="2">
    <source>
        <dbReference type="Pfam" id="PF03478"/>
    </source>
</evidence>
<dbReference type="Proteomes" id="UP001632038">
    <property type="component" value="Unassembled WGS sequence"/>
</dbReference>
<evidence type="ECO:0000313" key="4">
    <source>
        <dbReference type="Proteomes" id="UP001632038"/>
    </source>
</evidence>
<feature type="transmembrane region" description="Helical" evidence="1">
    <location>
        <begin position="319"/>
        <end position="340"/>
    </location>
</feature>
<comment type="caution">
    <text evidence="3">The sequence shown here is derived from an EMBL/GenBank/DDBJ whole genome shotgun (WGS) entry which is preliminary data.</text>
</comment>
<keyword evidence="1" id="KW-0472">Membrane</keyword>
<sequence>MMMSTGVNSSPPWLMLPPVFEKGGDMVYKFYNLSEDKEESFPKNRSNSEEAIADDDAKFVGSSHGWLALFNQRNHNHLFLYNPITNRHIKLPRSPYQFGRGLVHKLILFSSPDDDDKCIAMMIFSPERRLASCHPCHSIKWTPFANIIIILASDEGWFPRSYLDIVYASKRKLFICYPLEGDLVECWDLTDSMSPRINSSCELNFRKLPGEYNQLFLVARYIMERMGPKRSGVDTYYYGKNRGWDNSFPYKTLYFGASKVEFGDEKPQCLEGSLDGLMAMFIGLNYSFAMSVTPETKLSANCIYYTDSNRNLIPKIRSMVAMILAFLIIQMGLFLLAMIFHYKHKKDNASTFVVHLHVIISFLKN</sequence>
<reference evidence="4" key="1">
    <citation type="journal article" date="2024" name="IScience">
        <title>Strigolactones Initiate the Formation of Haustorium-like Structures in Castilleja.</title>
        <authorList>
            <person name="Buerger M."/>
            <person name="Peterson D."/>
            <person name="Chory J."/>
        </authorList>
    </citation>
    <scope>NUCLEOTIDE SEQUENCE [LARGE SCALE GENOMIC DNA]</scope>
</reference>
<dbReference type="AlphaFoldDB" id="A0ABD3ELQ3"/>
<protein>
    <recommendedName>
        <fullName evidence="2">KIB1-4 beta-propeller domain-containing protein</fullName>
    </recommendedName>
</protein>
<accession>A0ABD3ELQ3</accession>
<evidence type="ECO:0000256" key="1">
    <source>
        <dbReference type="SAM" id="Phobius"/>
    </source>
</evidence>
<dbReference type="PANTHER" id="PTHR44259:SF37">
    <property type="entry name" value="DUF1618 DOMAIN-CONTAINING PROTEIN"/>
    <property type="match status" value="1"/>
</dbReference>
<proteinExistence type="predicted"/>
<dbReference type="EMBL" id="JAVIJP010000002">
    <property type="protein sequence ID" value="KAL3655352.1"/>
    <property type="molecule type" value="Genomic_DNA"/>
</dbReference>
<keyword evidence="1" id="KW-1133">Transmembrane helix</keyword>
<feature type="domain" description="KIB1-4 beta-propeller" evidence="2">
    <location>
        <begin position="54"/>
        <end position="311"/>
    </location>
</feature>
<dbReference type="PANTHER" id="PTHR44259">
    <property type="entry name" value="OS07G0183000 PROTEIN-RELATED"/>
    <property type="match status" value="1"/>
</dbReference>
<evidence type="ECO:0000313" key="3">
    <source>
        <dbReference type="EMBL" id="KAL3655352.1"/>
    </source>
</evidence>
<keyword evidence="4" id="KW-1185">Reference proteome</keyword>
<name>A0ABD3ELQ3_9LAMI</name>
<organism evidence="3 4">
    <name type="scientific">Castilleja foliolosa</name>
    <dbReference type="NCBI Taxonomy" id="1961234"/>
    <lineage>
        <taxon>Eukaryota</taxon>
        <taxon>Viridiplantae</taxon>
        <taxon>Streptophyta</taxon>
        <taxon>Embryophyta</taxon>
        <taxon>Tracheophyta</taxon>
        <taxon>Spermatophyta</taxon>
        <taxon>Magnoliopsida</taxon>
        <taxon>eudicotyledons</taxon>
        <taxon>Gunneridae</taxon>
        <taxon>Pentapetalae</taxon>
        <taxon>asterids</taxon>
        <taxon>lamiids</taxon>
        <taxon>Lamiales</taxon>
        <taxon>Orobanchaceae</taxon>
        <taxon>Pedicularideae</taxon>
        <taxon>Castillejinae</taxon>
        <taxon>Castilleja</taxon>
    </lineage>
</organism>
<dbReference type="Pfam" id="PF03478">
    <property type="entry name" value="Beta-prop_KIB1-4"/>
    <property type="match status" value="1"/>
</dbReference>
<keyword evidence="1" id="KW-0812">Transmembrane</keyword>
<dbReference type="InterPro" id="IPR050942">
    <property type="entry name" value="F-box_BR-signaling"/>
</dbReference>